<proteinExistence type="predicted"/>
<dbReference type="InterPro" id="IPR029021">
    <property type="entry name" value="Prot-tyrosine_phosphatase-like"/>
</dbReference>
<sequence length="266" mass="28804">MADLGPPFIHISGLPNFRDIGNTPIAARPGHSIKPGVVFRAAEPSRITDAGVAGLQALRISHVYDLRSAVEIQRHSAGIREWDGASRVFVPVFQDEDYGPEAIALRFVQYSQQGTNGFVDTYRSIWEAGTGPVAKILNHLATPDASPLLVHCTAGKDRTGVVCAIILSLCGVDDETIAQEYSLTEVGLAERKEEIMASLMKNPALKDDPEGAERLLGARPENMLAALQALRREHGSPEQYVLTKCGLSQDAIEQLRKNLIVANATD</sequence>
<dbReference type="EMBL" id="JAANBB010000078">
    <property type="protein sequence ID" value="KAF7551432.1"/>
    <property type="molecule type" value="Genomic_DNA"/>
</dbReference>
<evidence type="ECO:0000313" key="2">
    <source>
        <dbReference type="EMBL" id="KAF7551432.1"/>
    </source>
</evidence>
<evidence type="ECO:0000259" key="1">
    <source>
        <dbReference type="PROSITE" id="PS50056"/>
    </source>
</evidence>
<dbReference type="Pfam" id="PF13350">
    <property type="entry name" value="Y_phosphatase3"/>
    <property type="match status" value="1"/>
</dbReference>
<dbReference type="PROSITE" id="PS50056">
    <property type="entry name" value="TYR_PHOSPHATASE_2"/>
    <property type="match status" value="1"/>
</dbReference>
<dbReference type="OrthoDB" id="449382at2759"/>
<comment type="caution">
    <text evidence="2">The sequence shown here is derived from an EMBL/GenBank/DDBJ whole genome shotgun (WGS) entry which is preliminary data.</text>
</comment>
<dbReference type="Proteomes" id="UP000722485">
    <property type="component" value="Unassembled WGS sequence"/>
</dbReference>
<dbReference type="InterPro" id="IPR000387">
    <property type="entry name" value="Tyr_Pase_dom"/>
</dbReference>
<keyword evidence="3" id="KW-1185">Reference proteome</keyword>
<dbReference type="Gene3D" id="3.90.190.10">
    <property type="entry name" value="Protein tyrosine phosphatase superfamily"/>
    <property type="match status" value="1"/>
</dbReference>
<feature type="domain" description="Tyrosine specific protein phosphatases" evidence="1">
    <location>
        <begin position="116"/>
        <end position="196"/>
    </location>
</feature>
<dbReference type="FunFam" id="3.90.190.10:FF:000123">
    <property type="entry name" value="Similar to protein tyrosine/serine phosphatase"/>
    <property type="match status" value="1"/>
</dbReference>
<dbReference type="InterPro" id="IPR016130">
    <property type="entry name" value="Tyr_Pase_AS"/>
</dbReference>
<gene>
    <name evidence="2" type="ORF">G7Z17_g5002</name>
</gene>
<dbReference type="PANTHER" id="PTHR31126:SF1">
    <property type="entry name" value="TYROSINE SPECIFIC PROTEIN PHOSPHATASES DOMAIN-CONTAINING PROTEIN"/>
    <property type="match status" value="1"/>
</dbReference>
<dbReference type="PROSITE" id="PS00383">
    <property type="entry name" value="TYR_PHOSPHATASE_1"/>
    <property type="match status" value="1"/>
</dbReference>
<evidence type="ECO:0000313" key="3">
    <source>
        <dbReference type="Proteomes" id="UP000722485"/>
    </source>
</evidence>
<name>A0A9P5LHR2_9HYPO</name>
<dbReference type="PANTHER" id="PTHR31126">
    <property type="entry name" value="TYROSINE-PROTEIN PHOSPHATASE"/>
    <property type="match status" value="1"/>
</dbReference>
<dbReference type="InterPro" id="IPR026893">
    <property type="entry name" value="Tyr/Ser_Pase_IphP-type"/>
</dbReference>
<protein>
    <recommendedName>
        <fullName evidence="1">Tyrosine specific protein phosphatases domain-containing protein</fullName>
    </recommendedName>
</protein>
<accession>A0A9P5LHR2</accession>
<dbReference type="GO" id="GO:0004721">
    <property type="term" value="F:phosphoprotein phosphatase activity"/>
    <property type="evidence" value="ECO:0007669"/>
    <property type="project" value="InterPro"/>
</dbReference>
<dbReference type="AlphaFoldDB" id="A0A9P5LHR2"/>
<dbReference type="SUPFAM" id="SSF52799">
    <property type="entry name" value="(Phosphotyrosine protein) phosphatases II"/>
    <property type="match status" value="1"/>
</dbReference>
<reference evidence="2" key="1">
    <citation type="submission" date="2020-03" db="EMBL/GenBank/DDBJ databases">
        <title>Draft Genome Sequence of Cylindrodendrum hubeiense.</title>
        <authorList>
            <person name="Buettner E."/>
            <person name="Kellner H."/>
        </authorList>
    </citation>
    <scope>NUCLEOTIDE SEQUENCE</scope>
    <source>
        <strain evidence="2">IHI 201604</strain>
    </source>
</reference>
<organism evidence="2 3">
    <name type="scientific">Cylindrodendrum hubeiense</name>
    <dbReference type="NCBI Taxonomy" id="595255"/>
    <lineage>
        <taxon>Eukaryota</taxon>
        <taxon>Fungi</taxon>
        <taxon>Dikarya</taxon>
        <taxon>Ascomycota</taxon>
        <taxon>Pezizomycotina</taxon>
        <taxon>Sordariomycetes</taxon>
        <taxon>Hypocreomycetidae</taxon>
        <taxon>Hypocreales</taxon>
        <taxon>Nectriaceae</taxon>
        <taxon>Cylindrodendrum</taxon>
    </lineage>
</organism>